<dbReference type="EMBL" id="CABPRU010000008">
    <property type="protein sequence ID" value="VVE25707.1"/>
    <property type="molecule type" value="Genomic_DNA"/>
</dbReference>
<dbReference type="Proteomes" id="UP000334380">
    <property type="component" value="Unassembled WGS sequence"/>
</dbReference>
<feature type="domain" description="Serine aminopeptidase S33" evidence="1">
    <location>
        <begin position="21"/>
        <end position="183"/>
    </location>
</feature>
<protein>
    <submittedName>
        <fullName evidence="2">3-oxoadipate enol-lactone hydrolase</fullName>
    </submittedName>
</protein>
<dbReference type="InterPro" id="IPR022742">
    <property type="entry name" value="Hydrolase_4"/>
</dbReference>
<evidence type="ECO:0000313" key="3">
    <source>
        <dbReference type="Proteomes" id="UP000334380"/>
    </source>
</evidence>
<dbReference type="RefSeq" id="WP_174978599.1">
    <property type="nucleotide sequence ID" value="NZ_CABPRU010000008.1"/>
</dbReference>
<name>A0A5E4WL33_9BURK</name>
<keyword evidence="3" id="KW-1185">Reference proteome</keyword>
<dbReference type="InterPro" id="IPR029058">
    <property type="entry name" value="AB_hydrolase_fold"/>
</dbReference>
<gene>
    <name evidence="2" type="ORF">PTE31013_03403</name>
</gene>
<dbReference type="Gene3D" id="3.40.50.1820">
    <property type="entry name" value="alpha/beta hydrolase"/>
    <property type="match status" value="1"/>
</dbReference>
<dbReference type="SUPFAM" id="SSF53474">
    <property type="entry name" value="alpha/beta-Hydrolases"/>
    <property type="match status" value="1"/>
</dbReference>
<accession>A0A5E4WL33</accession>
<keyword evidence="2" id="KW-0378">Hydrolase</keyword>
<evidence type="ECO:0000259" key="1">
    <source>
        <dbReference type="Pfam" id="PF12146"/>
    </source>
</evidence>
<dbReference type="PANTHER" id="PTHR43798">
    <property type="entry name" value="MONOACYLGLYCEROL LIPASE"/>
    <property type="match status" value="1"/>
</dbReference>
<organism evidence="2 3">
    <name type="scientific">Pandoraea terrigena</name>
    <dbReference type="NCBI Taxonomy" id="2508292"/>
    <lineage>
        <taxon>Bacteria</taxon>
        <taxon>Pseudomonadati</taxon>
        <taxon>Pseudomonadota</taxon>
        <taxon>Betaproteobacteria</taxon>
        <taxon>Burkholderiales</taxon>
        <taxon>Burkholderiaceae</taxon>
        <taxon>Pandoraea</taxon>
    </lineage>
</organism>
<dbReference type="InterPro" id="IPR050266">
    <property type="entry name" value="AB_hydrolase_sf"/>
</dbReference>
<proteinExistence type="predicted"/>
<reference evidence="2 3" key="1">
    <citation type="submission" date="2019-08" db="EMBL/GenBank/DDBJ databases">
        <authorList>
            <person name="Peeters C."/>
        </authorList>
    </citation>
    <scope>NUCLEOTIDE SEQUENCE [LARGE SCALE GENOMIC DNA]</scope>
    <source>
        <strain evidence="2 3">LMG 31013</strain>
    </source>
</reference>
<dbReference type="AlphaFoldDB" id="A0A5E4WL33"/>
<sequence>MNWVEVNDTRLRYKRQSAPGPLLVLIHEMGGAIESWDQVCDDLGETANWLRYDMRGAGDSEKVRHVSIDDHVEDLLALLDMLGEVRPVVLAGVAVGAAIALRFASRHAKRVAKVIGLAPACGVAAAKRDGTRALAERVRVSGLHDTYPLLFSLGWPEAFAGEDPAPPTVRDRYLQRSLENDPASFAAVLDMLSDLNLDSDLAALKCDTTLIGGRHDALRPPAEIERLASLGSTIDYVIVASGHFMTVQNPRLVSRLLRRHGLLGEPLRDVVEATT</sequence>
<evidence type="ECO:0000313" key="2">
    <source>
        <dbReference type="EMBL" id="VVE25707.1"/>
    </source>
</evidence>
<dbReference type="Pfam" id="PF12146">
    <property type="entry name" value="Hydrolase_4"/>
    <property type="match status" value="1"/>
</dbReference>
<dbReference type="GO" id="GO:0016787">
    <property type="term" value="F:hydrolase activity"/>
    <property type="evidence" value="ECO:0007669"/>
    <property type="project" value="UniProtKB-KW"/>
</dbReference>